<sequence length="188" mass="19198">MSEPAGGPGPKGADSGGPGPGASVRRVAVVTASNRAAAGVYPDRSGPVVVERLRTMGFAVLGPWVVPDGEPVAEAIERALAERVDAVLTTGGTGLTPQDLTPEATRPLLIREIPGIPEALRAAGRDKGVPTAILSRGLAGIAERFGHRALVVNLPGSRGGVRDGMAVLEPVLSHAIDQLRGGDHPRPE</sequence>
<dbReference type="CDD" id="cd00886">
    <property type="entry name" value="MogA_MoaB"/>
    <property type="match status" value="1"/>
</dbReference>
<dbReference type="Gene3D" id="3.40.980.10">
    <property type="entry name" value="MoaB/Mog-like domain"/>
    <property type="match status" value="1"/>
</dbReference>
<dbReference type="SMART" id="SM00852">
    <property type="entry name" value="MoCF_biosynth"/>
    <property type="match status" value="1"/>
</dbReference>
<keyword evidence="6" id="KW-1185">Reference proteome</keyword>
<gene>
    <name evidence="5" type="ORF">HNR07_004174</name>
</gene>
<feature type="domain" description="MoaB/Mog" evidence="4">
    <location>
        <begin position="28"/>
        <end position="175"/>
    </location>
</feature>
<feature type="compositionally biased region" description="Gly residues" evidence="3">
    <location>
        <begin position="1"/>
        <end position="20"/>
    </location>
</feature>
<dbReference type="GO" id="GO:0006777">
    <property type="term" value="P:Mo-molybdopterin cofactor biosynthetic process"/>
    <property type="evidence" value="ECO:0007669"/>
    <property type="project" value="UniProtKB-KW"/>
</dbReference>
<dbReference type="Proteomes" id="UP000579647">
    <property type="component" value="Unassembled WGS sequence"/>
</dbReference>
<protein>
    <submittedName>
        <fullName evidence="5">Molybdenum cofactor synthesis domain-containing protein</fullName>
    </submittedName>
</protein>
<evidence type="ECO:0000256" key="3">
    <source>
        <dbReference type="SAM" id="MobiDB-lite"/>
    </source>
</evidence>
<dbReference type="UniPathway" id="UPA00344"/>
<evidence type="ECO:0000256" key="1">
    <source>
        <dbReference type="ARBA" id="ARBA00005046"/>
    </source>
</evidence>
<dbReference type="Pfam" id="PF00994">
    <property type="entry name" value="MoCF_biosynth"/>
    <property type="match status" value="1"/>
</dbReference>
<comment type="pathway">
    <text evidence="1">Cofactor biosynthesis; molybdopterin biosynthesis.</text>
</comment>
<dbReference type="InterPro" id="IPR036425">
    <property type="entry name" value="MoaB/Mog-like_dom_sf"/>
</dbReference>
<organism evidence="5 6">
    <name type="scientific">Nocardiopsis metallicus</name>
    <dbReference type="NCBI Taxonomy" id="179819"/>
    <lineage>
        <taxon>Bacteria</taxon>
        <taxon>Bacillati</taxon>
        <taxon>Actinomycetota</taxon>
        <taxon>Actinomycetes</taxon>
        <taxon>Streptosporangiales</taxon>
        <taxon>Nocardiopsidaceae</taxon>
        <taxon>Nocardiopsis</taxon>
    </lineage>
</organism>
<comment type="caution">
    <text evidence="5">The sequence shown here is derived from an EMBL/GenBank/DDBJ whole genome shotgun (WGS) entry which is preliminary data.</text>
</comment>
<dbReference type="EMBL" id="JACHDO010000001">
    <property type="protein sequence ID" value="MBB5493037.1"/>
    <property type="molecule type" value="Genomic_DNA"/>
</dbReference>
<dbReference type="NCBIfam" id="TIGR00177">
    <property type="entry name" value="molyb_syn"/>
    <property type="match status" value="1"/>
</dbReference>
<evidence type="ECO:0000256" key="2">
    <source>
        <dbReference type="ARBA" id="ARBA00023150"/>
    </source>
</evidence>
<evidence type="ECO:0000313" key="5">
    <source>
        <dbReference type="EMBL" id="MBB5493037.1"/>
    </source>
</evidence>
<dbReference type="InterPro" id="IPR001453">
    <property type="entry name" value="MoaB/Mog_dom"/>
</dbReference>
<keyword evidence="2" id="KW-0501">Molybdenum cofactor biosynthesis</keyword>
<name>A0A840WN30_9ACTN</name>
<dbReference type="PANTHER" id="PTHR43764:SF1">
    <property type="entry name" value="MOLYBDOPTERIN MOLYBDOTRANSFERASE"/>
    <property type="match status" value="1"/>
</dbReference>
<dbReference type="AlphaFoldDB" id="A0A840WN30"/>
<dbReference type="SUPFAM" id="SSF53218">
    <property type="entry name" value="Molybdenum cofactor biosynthesis proteins"/>
    <property type="match status" value="1"/>
</dbReference>
<evidence type="ECO:0000313" key="6">
    <source>
        <dbReference type="Proteomes" id="UP000579647"/>
    </source>
</evidence>
<accession>A0A840WN30</accession>
<dbReference type="PROSITE" id="PS01078">
    <property type="entry name" value="MOCF_BIOSYNTHESIS_1"/>
    <property type="match status" value="1"/>
</dbReference>
<proteinExistence type="predicted"/>
<feature type="region of interest" description="Disordered" evidence="3">
    <location>
        <begin position="1"/>
        <end position="23"/>
    </location>
</feature>
<dbReference type="PANTHER" id="PTHR43764">
    <property type="entry name" value="MOLYBDENUM COFACTOR BIOSYNTHESIS"/>
    <property type="match status" value="1"/>
</dbReference>
<reference evidence="5 6" key="1">
    <citation type="submission" date="2020-08" db="EMBL/GenBank/DDBJ databases">
        <title>Sequencing the genomes of 1000 actinobacteria strains.</title>
        <authorList>
            <person name="Klenk H.-P."/>
        </authorList>
    </citation>
    <scope>NUCLEOTIDE SEQUENCE [LARGE SCALE GENOMIC DNA]</scope>
    <source>
        <strain evidence="5 6">DSM 44598</strain>
    </source>
</reference>
<dbReference type="InterPro" id="IPR051920">
    <property type="entry name" value="MPT_Adenylyltrnsfr/MoaC-Rel"/>
</dbReference>
<dbReference type="InterPro" id="IPR008284">
    <property type="entry name" value="MoCF_biosynth_CS"/>
</dbReference>
<evidence type="ECO:0000259" key="4">
    <source>
        <dbReference type="SMART" id="SM00852"/>
    </source>
</evidence>